<reference evidence="2" key="1">
    <citation type="journal article" date="2010" name="Genome Res.">
        <title>Population genomic sequencing of Coccidioides fungi reveals recent hybridization and transposon control.</title>
        <authorList>
            <person name="Neafsey D.E."/>
            <person name="Barker B.M."/>
            <person name="Sharpton T.J."/>
            <person name="Stajich J.E."/>
            <person name="Park D.J."/>
            <person name="Whiston E."/>
            <person name="Hung C.-Y."/>
            <person name="McMahan C."/>
            <person name="White J."/>
            <person name="Sykes S."/>
            <person name="Heiman D."/>
            <person name="Young S."/>
            <person name="Zeng Q."/>
            <person name="Abouelleil A."/>
            <person name="Aftuck L."/>
            <person name="Bessette D."/>
            <person name="Brown A."/>
            <person name="FitzGerald M."/>
            <person name="Lui A."/>
            <person name="Macdonald J.P."/>
            <person name="Priest M."/>
            <person name="Orbach M.J."/>
            <person name="Galgiani J.N."/>
            <person name="Kirkland T.N."/>
            <person name="Cole G.T."/>
            <person name="Birren B.W."/>
            <person name="Henn M.R."/>
            <person name="Taylor J.W."/>
            <person name="Rounsley S.D."/>
        </authorList>
    </citation>
    <scope>NUCLEOTIDE SEQUENCE [LARGE SCALE GENOMIC DNA]</scope>
    <source>
        <strain evidence="2">RMSCC 2394</strain>
    </source>
</reference>
<gene>
    <name evidence="1" type="ORF">CIRG_03631</name>
</gene>
<sequence length="217" mass="24198">MFPTNGSSEFWNIYICILHRVQQQSKFLIQNIIYTSTSQAVKDELFPLLRPNSNLDTKSGLEWQSTRDYPKTLLSPSIFGLWSSTPSSIPNQNDCAQIINTQSGRQIRITSPSCCIGAHFLADLQTKEELLNPRFKGPVKPAFIGEVNIPGVDNAGGWYGNAQLSAAQISHGRSFRTPALALWELAGSSTRSITREDKRVITIQSLIRQKGTRFNRG</sequence>
<accession>A0A0J6YA76</accession>
<name>A0A0J6YA76_COCIT</name>
<organism evidence="1 2">
    <name type="scientific">Coccidioides immitis RMSCC 2394</name>
    <dbReference type="NCBI Taxonomy" id="404692"/>
    <lineage>
        <taxon>Eukaryota</taxon>
        <taxon>Fungi</taxon>
        <taxon>Dikarya</taxon>
        <taxon>Ascomycota</taxon>
        <taxon>Pezizomycotina</taxon>
        <taxon>Eurotiomycetes</taxon>
        <taxon>Eurotiomycetidae</taxon>
        <taxon>Onygenales</taxon>
        <taxon>Onygenaceae</taxon>
        <taxon>Coccidioides</taxon>
    </lineage>
</organism>
<proteinExistence type="predicted"/>
<evidence type="ECO:0000313" key="2">
    <source>
        <dbReference type="Proteomes" id="UP000054565"/>
    </source>
</evidence>
<dbReference type="AlphaFoldDB" id="A0A0J6YA76"/>
<protein>
    <submittedName>
        <fullName evidence="1">Uncharacterized protein</fullName>
    </submittedName>
</protein>
<dbReference type="Proteomes" id="UP000054565">
    <property type="component" value="Unassembled WGS sequence"/>
</dbReference>
<dbReference type="EMBL" id="DS028094">
    <property type="protein sequence ID" value="KMP03939.1"/>
    <property type="molecule type" value="Genomic_DNA"/>
</dbReference>
<evidence type="ECO:0000313" key="1">
    <source>
        <dbReference type="EMBL" id="KMP03939.1"/>
    </source>
</evidence>